<dbReference type="RefSeq" id="WP_380863473.1">
    <property type="nucleotide sequence ID" value="NZ_JBHSKM010000044.1"/>
</dbReference>
<dbReference type="InterPro" id="IPR004991">
    <property type="entry name" value="Aerolysin-like"/>
</dbReference>
<feature type="region of interest" description="Disordered" evidence="1">
    <location>
        <begin position="68"/>
        <end position="88"/>
    </location>
</feature>
<dbReference type="SUPFAM" id="SSF56973">
    <property type="entry name" value="Aerolisin/ETX pore-forming domain"/>
    <property type="match status" value="1"/>
</dbReference>
<keyword evidence="2" id="KW-1133">Transmembrane helix</keyword>
<reference evidence="4" key="1">
    <citation type="journal article" date="2019" name="Int. J. Syst. Evol. Microbiol.">
        <title>The Global Catalogue of Microorganisms (GCM) 10K type strain sequencing project: providing services to taxonomists for standard genome sequencing and annotation.</title>
        <authorList>
            <consortium name="The Broad Institute Genomics Platform"/>
            <consortium name="The Broad Institute Genome Sequencing Center for Infectious Disease"/>
            <person name="Wu L."/>
            <person name="Ma J."/>
        </authorList>
    </citation>
    <scope>NUCLEOTIDE SEQUENCE [LARGE SCALE GENOMIC DNA]</scope>
    <source>
        <strain evidence="4">KCTC 42586</strain>
    </source>
</reference>
<dbReference type="Pfam" id="PF03318">
    <property type="entry name" value="ETX_MTX2"/>
    <property type="match status" value="1"/>
</dbReference>
<proteinExistence type="predicted"/>
<name>A0ABW0CUG4_STRCD</name>
<sequence>MQINFPGSSSFLSRTDIQHRTMGGAIINTHRIRRAIVVTGSIATCFSLAALATPAIALQGVGMPSSPDCAEGYTGPDPADPAGPKYNPDQLPPGFTSLDNLIKDAYLYKGLKHRRTAHNTRKVDVDTSDMKISDLSSSWDMDKLETSASTEVISNNQLHNGSDDTQVLSTSAFSSTYIDSETVQVGVGISDTATVNVTVAPANVGVGSTAARTMTVTKSRSCTQTHQTTYTAPSSNISVPPHSQKTVRATFTRGTYQGVLNYHAAITGTYEISGTSKKTGPSCSNNCFTKQWKDRGDVIDLLHGAMHEGFKLPDGWTVEENGPLTIDGSATVQGTTRTTNYSLEVGADEPYTGSSVTVTH</sequence>
<organism evidence="3 4">
    <name type="scientific">Streptomyces coerulescens</name>
    <dbReference type="NCBI Taxonomy" id="29304"/>
    <lineage>
        <taxon>Bacteria</taxon>
        <taxon>Bacillati</taxon>
        <taxon>Actinomycetota</taxon>
        <taxon>Actinomycetes</taxon>
        <taxon>Kitasatosporales</taxon>
        <taxon>Streptomycetaceae</taxon>
        <taxon>Streptomyces</taxon>
    </lineage>
</organism>
<evidence type="ECO:0000256" key="1">
    <source>
        <dbReference type="SAM" id="MobiDB-lite"/>
    </source>
</evidence>
<protein>
    <submittedName>
        <fullName evidence="3">ETX/MTX2 family pore-forming toxin</fullName>
    </submittedName>
</protein>
<evidence type="ECO:0000313" key="4">
    <source>
        <dbReference type="Proteomes" id="UP001596263"/>
    </source>
</evidence>
<accession>A0ABW0CUG4</accession>
<dbReference type="Proteomes" id="UP001596263">
    <property type="component" value="Unassembled WGS sequence"/>
</dbReference>
<keyword evidence="4" id="KW-1185">Reference proteome</keyword>
<dbReference type="Gene3D" id="2.170.15.10">
    <property type="entry name" value="Proaerolysin, chain A, domain 3"/>
    <property type="match status" value="1"/>
</dbReference>
<dbReference type="CDD" id="cd20223">
    <property type="entry name" value="PFM_epsilon-toxin-like"/>
    <property type="match status" value="1"/>
</dbReference>
<dbReference type="EMBL" id="JBHSKM010000044">
    <property type="protein sequence ID" value="MFC5219586.1"/>
    <property type="molecule type" value="Genomic_DNA"/>
</dbReference>
<evidence type="ECO:0000313" key="3">
    <source>
        <dbReference type="EMBL" id="MFC5219586.1"/>
    </source>
</evidence>
<evidence type="ECO:0000256" key="2">
    <source>
        <dbReference type="SAM" id="Phobius"/>
    </source>
</evidence>
<gene>
    <name evidence="3" type="ORF">ACFPQ9_37695</name>
</gene>
<keyword evidence="2" id="KW-0472">Membrane</keyword>
<comment type="caution">
    <text evidence="3">The sequence shown here is derived from an EMBL/GenBank/DDBJ whole genome shotgun (WGS) entry which is preliminary data.</text>
</comment>
<keyword evidence="2" id="KW-0812">Transmembrane</keyword>
<feature type="transmembrane region" description="Helical" evidence="2">
    <location>
        <begin position="35"/>
        <end position="57"/>
    </location>
</feature>